<keyword evidence="2" id="KW-1185">Reference proteome</keyword>
<protein>
    <recommendedName>
        <fullName evidence="3">HAD family hydrolase</fullName>
    </recommendedName>
</protein>
<evidence type="ECO:0008006" key="3">
    <source>
        <dbReference type="Google" id="ProtNLM"/>
    </source>
</evidence>
<gene>
    <name evidence="1" type="ORF">EVC62_16425</name>
</gene>
<dbReference type="Proteomes" id="UP001321526">
    <property type="component" value="Chromosome"/>
</dbReference>
<organism evidence="1 2">
    <name type="scientific">Salinicola endophyticus</name>
    <dbReference type="NCBI Taxonomy" id="1949083"/>
    <lineage>
        <taxon>Bacteria</taxon>
        <taxon>Pseudomonadati</taxon>
        <taxon>Pseudomonadota</taxon>
        <taxon>Gammaproteobacteria</taxon>
        <taxon>Oceanospirillales</taxon>
        <taxon>Halomonadaceae</taxon>
        <taxon>Salinicola</taxon>
    </lineage>
</organism>
<dbReference type="EMBL" id="CP035631">
    <property type="protein sequence ID" value="WFF42950.1"/>
    <property type="molecule type" value="Genomic_DNA"/>
</dbReference>
<evidence type="ECO:0000313" key="1">
    <source>
        <dbReference type="EMBL" id="WFF42950.1"/>
    </source>
</evidence>
<dbReference type="RefSeq" id="WP_110689202.1">
    <property type="nucleotide sequence ID" value="NZ_CP035631.1"/>
</dbReference>
<proteinExistence type="predicted"/>
<reference evidence="1 2" key="1">
    <citation type="submission" date="2019-01" db="EMBL/GenBank/DDBJ databases">
        <title>Genome sequence of Salinicola endophyticus REST5.</title>
        <authorList>
            <person name="Nascimento F.X."/>
        </authorList>
    </citation>
    <scope>NUCLEOTIDE SEQUENCE [LARGE SCALE GENOMIC DNA]</scope>
    <source>
        <strain evidence="1 2">REST5</strain>
    </source>
</reference>
<name>A0ABY8FJG6_9GAMM</name>
<sequence>MRKIGFDGGHTLYELGPASDVVLFFDCLNTFVANQQPQKNWSLLTDRLYRRYLRQDDLEPAFSLMERVREIFSTLPGSAIEWNERLQANDEITWLDSKLDTLDAIFYRYFDLFSKAKDSAISFFNEFGIYQPVRILISNMPHFILETKRPLSEYEELGLNDSPFWLRQNATYN</sequence>
<evidence type="ECO:0000313" key="2">
    <source>
        <dbReference type="Proteomes" id="UP001321526"/>
    </source>
</evidence>
<accession>A0ABY8FJG6</accession>